<dbReference type="Proteomes" id="UP000193642">
    <property type="component" value="Unassembled WGS sequence"/>
</dbReference>
<proteinExistence type="predicted"/>
<feature type="region of interest" description="Disordered" evidence="1">
    <location>
        <begin position="26"/>
        <end position="48"/>
    </location>
</feature>
<feature type="non-terminal residue" evidence="2">
    <location>
        <position position="1"/>
    </location>
</feature>
<gene>
    <name evidence="2" type="ORF">BCR33DRAFT_722822</name>
</gene>
<name>A0A1Y2BI01_9FUNG</name>
<organism evidence="2 3">
    <name type="scientific">Rhizoclosmatium globosum</name>
    <dbReference type="NCBI Taxonomy" id="329046"/>
    <lineage>
        <taxon>Eukaryota</taxon>
        <taxon>Fungi</taxon>
        <taxon>Fungi incertae sedis</taxon>
        <taxon>Chytridiomycota</taxon>
        <taxon>Chytridiomycota incertae sedis</taxon>
        <taxon>Chytridiomycetes</taxon>
        <taxon>Chytridiales</taxon>
        <taxon>Chytriomycetaceae</taxon>
        <taxon>Rhizoclosmatium</taxon>
    </lineage>
</organism>
<evidence type="ECO:0000313" key="3">
    <source>
        <dbReference type="Proteomes" id="UP000193642"/>
    </source>
</evidence>
<feature type="compositionally biased region" description="Polar residues" evidence="1">
    <location>
        <begin position="26"/>
        <end position="36"/>
    </location>
</feature>
<comment type="caution">
    <text evidence="2">The sequence shown here is derived from an EMBL/GenBank/DDBJ whole genome shotgun (WGS) entry which is preliminary data.</text>
</comment>
<dbReference type="EMBL" id="MCGO01000063">
    <property type="protein sequence ID" value="ORY34419.1"/>
    <property type="molecule type" value="Genomic_DNA"/>
</dbReference>
<evidence type="ECO:0000313" key="2">
    <source>
        <dbReference type="EMBL" id="ORY34419.1"/>
    </source>
</evidence>
<sequence length="79" mass="8592">IQPNAGAESRSWSFFSKGYVMDPISQSGAYSPTDSRAQGEGSRANTPPDSHSMALRCVFVAWGRIGNMPAIFQVWLPTN</sequence>
<evidence type="ECO:0000256" key="1">
    <source>
        <dbReference type="SAM" id="MobiDB-lite"/>
    </source>
</evidence>
<keyword evidence="3" id="KW-1185">Reference proteome</keyword>
<protein>
    <submittedName>
        <fullName evidence="2">Uncharacterized protein</fullName>
    </submittedName>
</protein>
<accession>A0A1Y2BI01</accession>
<dbReference type="AlphaFoldDB" id="A0A1Y2BI01"/>
<reference evidence="2 3" key="1">
    <citation type="submission" date="2016-07" db="EMBL/GenBank/DDBJ databases">
        <title>Pervasive Adenine N6-methylation of Active Genes in Fungi.</title>
        <authorList>
            <consortium name="DOE Joint Genome Institute"/>
            <person name="Mondo S.J."/>
            <person name="Dannebaum R.O."/>
            <person name="Kuo R.C."/>
            <person name="Labutti K."/>
            <person name="Haridas S."/>
            <person name="Kuo A."/>
            <person name="Salamov A."/>
            <person name="Ahrendt S.R."/>
            <person name="Lipzen A."/>
            <person name="Sullivan W."/>
            <person name="Andreopoulos W.B."/>
            <person name="Clum A."/>
            <person name="Lindquist E."/>
            <person name="Daum C."/>
            <person name="Ramamoorthy G.K."/>
            <person name="Gryganskyi A."/>
            <person name="Culley D."/>
            <person name="Magnuson J.K."/>
            <person name="James T.Y."/>
            <person name="O'Malley M.A."/>
            <person name="Stajich J.E."/>
            <person name="Spatafora J.W."/>
            <person name="Visel A."/>
            <person name="Grigoriev I.V."/>
        </authorList>
    </citation>
    <scope>NUCLEOTIDE SEQUENCE [LARGE SCALE GENOMIC DNA]</scope>
    <source>
        <strain evidence="2 3">JEL800</strain>
    </source>
</reference>